<dbReference type="AlphaFoldDB" id="X1VU25"/>
<sequence length="37" mass="4308">GRSTGSHLHYEIRKNGEPRDPLGYFYTHMTDELLAMN</sequence>
<protein>
    <recommendedName>
        <fullName evidence="2">Peptidase M23 domain-containing protein</fullName>
    </recommendedName>
</protein>
<dbReference type="EMBL" id="BARW01036114">
    <property type="protein sequence ID" value="GAJ24612.1"/>
    <property type="molecule type" value="Genomic_DNA"/>
</dbReference>
<evidence type="ECO:0000313" key="1">
    <source>
        <dbReference type="EMBL" id="GAJ24612.1"/>
    </source>
</evidence>
<name>X1VU25_9ZZZZ</name>
<dbReference type="Gene3D" id="2.70.70.10">
    <property type="entry name" value="Glucose Permease (Domain IIA)"/>
    <property type="match status" value="1"/>
</dbReference>
<dbReference type="InterPro" id="IPR011055">
    <property type="entry name" value="Dup_hybrid_motif"/>
</dbReference>
<organism evidence="1">
    <name type="scientific">marine sediment metagenome</name>
    <dbReference type="NCBI Taxonomy" id="412755"/>
    <lineage>
        <taxon>unclassified sequences</taxon>
        <taxon>metagenomes</taxon>
        <taxon>ecological metagenomes</taxon>
    </lineage>
</organism>
<accession>X1VU25</accession>
<feature type="non-terminal residue" evidence="1">
    <location>
        <position position="1"/>
    </location>
</feature>
<reference evidence="1" key="1">
    <citation type="journal article" date="2014" name="Front. Microbiol.">
        <title>High frequency of phylogenetically diverse reductive dehalogenase-homologous genes in deep subseafloor sedimentary metagenomes.</title>
        <authorList>
            <person name="Kawai M."/>
            <person name="Futagami T."/>
            <person name="Toyoda A."/>
            <person name="Takaki Y."/>
            <person name="Nishi S."/>
            <person name="Hori S."/>
            <person name="Arai W."/>
            <person name="Tsubouchi T."/>
            <person name="Morono Y."/>
            <person name="Uchiyama I."/>
            <person name="Ito T."/>
            <person name="Fujiyama A."/>
            <person name="Inagaki F."/>
            <person name="Takami H."/>
        </authorList>
    </citation>
    <scope>NUCLEOTIDE SEQUENCE</scope>
    <source>
        <strain evidence="1">Expedition CK06-06</strain>
    </source>
</reference>
<proteinExistence type="predicted"/>
<evidence type="ECO:0008006" key="2">
    <source>
        <dbReference type="Google" id="ProtNLM"/>
    </source>
</evidence>
<comment type="caution">
    <text evidence="1">The sequence shown here is derived from an EMBL/GenBank/DDBJ whole genome shotgun (WGS) entry which is preliminary data.</text>
</comment>
<dbReference type="SUPFAM" id="SSF51261">
    <property type="entry name" value="Duplicated hybrid motif"/>
    <property type="match status" value="1"/>
</dbReference>
<gene>
    <name evidence="1" type="ORF">S12H4_56150</name>
</gene>